<accession>A0A382Z495</accession>
<feature type="non-terminal residue" evidence="1">
    <location>
        <position position="87"/>
    </location>
</feature>
<proteinExistence type="predicted"/>
<organism evidence="1">
    <name type="scientific">marine metagenome</name>
    <dbReference type="NCBI Taxonomy" id="408172"/>
    <lineage>
        <taxon>unclassified sequences</taxon>
        <taxon>metagenomes</taxon>
        <taxon>ecological metagenomes</taxon>
    </lineage>
</organism>
<reference evidence="1" key="1">
    <citation type="submission" date="2018-05" db="EMBL/GenBank/DDBJ databases">
        <authorList>
            <person name="Lanie J.A."/>
            <person name="Ng W.-L."/>
            <person name="Kazmierczak K.M."/>
            <person name="Andrzejewski T.M."/>
            <person name="Davidsen T.M."/>
            <person name="Wayne K.J."/>
            <person name="Tettelin H."/>
            <person name="Glass J.I."/>
            <person name="Rusch D."/>
            <person name="Podicherti R."/>
            <person name="Tsui H.-C.T."/>
            <person name="Winkler M.E."/>
        </authorList>
    </citation>
    <scope>NUCLEOTIDE SEQUENCE</scope>
</reference>
<dbReference type="InterPro" id="IPR036465">
    <property type="entry name" value="vWFA_dom_sf"/>
</dbReference>
<dbReference type="AlphaFoldDB" id="A0A382Z495"/>
<protein>
    <recommendedName>
        <fullName evidence="2">VWFA domain-containing protein</fullName>
    </recommendedName>
</protein>
<sequence length="87" mass="9173">MNSTEEGGSLSGEQVLPFYIVCDESASMDHNGGIDAINAALPELHLSIASNPLVNDKARISLIAFSDDAEVLVPLARACDIDQMPGM</sequence>
<evidence type="ECO:0008006" key="2">
    <source>
        <dbReference type="Google" id="ProtNLM"/>
    </source>
</evidence>
<gene>
    <name evidence="1" type="ORF">METZ01_LOCUS443168</name>
</gene>
<evidence type="ECO:0000313" key="1">
    <source>
        <dbReference type="EMBL" id="SVD90314.1"/>
    </source>
</evidence>
<dbReference type="Gene3D" id="3.40.50.410">
    <property type="entry name" value="von Willebrand factor, type A domain"/>
    <property type="match status" value="1"/>
</dbReference>
<dbReference type="SUPFAM" id="SSF53300">
    <property type="entry name" value="vWA-like"/>
    <property type="match status" value="1"/>
</dbReference>
<dbReference type="EMBL" id="UINC01180892">
    <property type="protein sequence ID" value="SVD90314.1"/>
    <property type="molecule type" value="Genomic_DNA"/>
</dbReference>
<name>A0A382Z495_9ZZZZ</name>